<dbReference type="EMBL" id="CAACVG010009174">
    <property type="protein sequence ID" value="VEN52326.1"/>
    <property type="molecule type" value="Genomic_DNA"/>
</dbReference>
<accession>A0A653CNM8</accession>
<keyword evidence="4" id="KW-1185">Reference proteome</keyword>
<gene>
    <name evidence="1" type="ORF">CALMAC_LOCUS10457</name>
    <name evidence="2" type="ORF">CALMAC_LOCUS12506</name>
    <name evidence="3" type="ORF">CALMAC_LOCUS19928</name>
</gene>
<reference evidence="1 4" key="1">
    <citation type="submission" date="2019-01" db="EMBL/GenBank/DDBJ databases">
        <authorList>
            <person name="Sayadi A."/>
        </authorList>
    </citation>
    <scope>NUCLEOTIDE SEQUENCE [LARGE SCALE GENOMIC DNA]</scope>
</reference>
<sequence>MQHLFTNWNQVLKRNEKNQRGQWYQLICRRKRGHREISR</sequence>
<organism evidence="1 4">
    <name type="scientific">Callosobruchus maculatus</name>
    <name type="common">Southern cowpea weevil</name>
    <name type="synonym">Pulse bruchid</name>
    <dbReference type="NCBI Taxonomy" id="64391"/>
    <lineage>
        <taxon>Eukaryota</taxon>
        <taxon>Metazoa</taxon>
        <taxon>Ecdysozoa</taxon>
        <taxon>Arthropoda</taxon>
        <taxon>Hexapoda</taxon>
        <taxon>Insecta</taxon>
        <taxon>Pterygota</taxon>
        <taxon>Neoptera</taxon>
        <taxon>Endopterygota</taxon>
        <taxon>Coleoptera</taxon>
        <taxon>Polyphaga</taxon>
        <taxon>Cucujiformia</taxon>
        <taxon>Chrysomeloidea</taxon>
        <taxon>Chrysomelidae</taxon>
        <taxon>Bruchinae</taxon>
        <taxon>Bruchini</taxon>
        <taxon>Callosobruchus</taxon>
    </lineage>
</organism>
<dbReference type="EMBL" id="CAACVG010014262">
    <property type="protein sequence ID" value="VEN62960.1"/>
    <property type="molecule type" value="Genomic_DNA"/>
</dbReference>
<evidence type="ECO:0000313" key="1">
    <source>
        <dbReference type="EMBL" id="VEN49289.1"/>
    </source>
</evidence>
<evidence type="ECO:0000313" key="4">
    <source>
        <dbReference type="Proteomes" id="UP000410492"/>
    </source>
</evidence>
<protein>
    <submittedName>
        <fullName evidence="1">Uncharacterized protein</fullName>
    </submittedName>
</protein>
<evidence type="ECO:0000313" key="2">
    <source>
        <dbReference type="EMBL" id="VEN52326.1"/>
    </source>
</evidence>
<dbReference type="AlphaFoldDB" id="A0A653CNM8"/>
<dbReference type="EMBL" id="CAACVG010008324">
    <property type="protein sequence ID" value="VEN49289.1"/>
    <property type="molecule type" value="Genomic_DNA"/>
</dbReference>
<proteinExistence type="predicted"/>
<name>A0A653CNM8_CALMS</name>
<evidence type="ECO:0000313" key="3">
    <source>
        <dbReference type="EMBL" id="VEN62960.1"/>
    </source>
</evidence>
<dbReference type="Proteomes" id="UP000410492">
    <property type="component" value="Unassembled WGS sequence"/>
</dbReference>